<feature type="transmembrane region" description="Helical" evidence="8">
    <location>
        <begin position="426"/>
        <end position="448"/>
    </location>
</feature>
<comment type="subcellular location">
    <subcellularLocation>
        <location evidence="1 7">Cell inner membrane</location>
        <topology evidence="1 7">Multi-pass membrane protein</topology>
    </subcellularLocation>
</comment>
<dbReference type="GO" id="GO:0005886">
    <property type="term" value="C:plasma membrane"/>
    <property type="evidence" value="ECO:0007669"/>
    <property type="project" value="UniProtKB-SubCell"/>
</dbReference>
<feature type="domain" description="TRAP C4-dicarboxylate transport system permease DctM subunit" evidence="9">
    <location>
        <begin position="268"/>
        <end position="722"/>
    </location>
</feature>
<name>A0A0B2UFW6_9GAMM</name>
<evidence type="ECO:0000256" key="7">
    <source>
        <dbReference type="RuleBase" id="RU369079"/>
    </source>
</evidence>
<keyword evidence="4 8" id="KW-0812">Transmembrane</keyword>
<dbReference type="InterPro" id="IPR004681">
    <property type="entry name" value="TRAP_DctM"/>
</dbReference>
<keyword evidence="5 8" id="KW-1133">Transmembrane helix</keyword>
<evidence type="ECO:0000256" key="1">
    <source>
        <dbReference type="ARBA" id="ARBA00004429"/>
    </source>
</evidence>
<evidence type="ECO:0000259" key="9">
    <source>
        <dbReference type="Pfam" id="PF06808"/>
    </source>
</evidence>
<evidence type="ECO:0000256" key="5">
    <source>
        <dbReference type="ARBA" id="ARBA00022989"/>
    </source>
</evidence>
<dbReference type="AlphaFoldDB" id="A0A0B2UFW6"/>
<dbReference type="Proteomes" id="UP000031012">
    <property type="component" value="Unassembled WGS sequence"/>
</dbReference>
<feature type="transmembrane region" description="Helical" evidence="8">
    <location>
        <begin position="600"/>
        <end position="618"/>
    </location>
</feature>
<feature type="transmembrane region" description="Helical" evidence="8">
    <location>
        <begin position="647"/>
        <end position="668"/>
    </location>
</feature>
<evidence type="ECO:0000313" key="10">
    <source>
        <dbReference type="EMBL" id="KHN67855.1"/>
    </source>
</evidence>
<feature type="transmembrane region" description="Helical" evidence="8">
    <location>
        <begin position="497"/>
        <end position="513"/>
    </location>
</feature>
<reference evidence="10 11" key="1">
    <citation type="submission" date="2014-03" db="EMBL/GenBank/DDBJ databases">
        <title>Genome sequence of the diesel-degrader and plant-growth promoter Acinetobacter oleivorans PF-1 isolated from the roots of poplar tree.</title>
        <authorList>
            <person name="Gkorezis P."/>
            <person name="van Hamme J."/>
            <person name="Rineau F."/>
            <person name="Vangronsveld J."/>
            <person name="Francetti A."/>
        </authorList>
    </citation>
    <scope>NUCLEOTIDE SEQUENCE [LARGE SCALE GENOMIC DNA]</scope>
    <source>
        <strain evidence="10 11">PF1</strain>
    </source>
</reference>
<feature type="transmembrane region" description="Helical" evidence="8">
    <location>
        <begin position="568"/>
        <end position="588"/>
    </location>
</feature>
<feature type="transmembrane region" description="Helical" evidence="8">
    <location>
        <begin position="266"/>
        <end position="291"/>
    </location>
</feature>
<dbReference type="GO" id="GO:0022857">
    <property type="term" value="F:transmembrane transporter activity"/>
    <property type="evidence" value="ECO:0007669"/>
    <property type="project" value="UniProtKB-UniRule"/>
</dbReference>
<keyword evidence="7" id="KW-0813">Transport</keyword>
<feature type="transmembrane region" description="Helical" evidence="8">
    <location>
        <begin position="389"/>
        <end position="414"/>
    </location>
</feature>
<dbReference type="InterPro" id="IPR010656">
    <property type="entry name" value="DctM"/>
</dbReference>
<feature type="transmembrane region" description="Helical" evidence="8">
    <location>
        <begin position="347"/>
        <end position="377"/>
    </location>
</feature>
<evidence type="ECO:0000313" key="11">
    <source>
        <dbReference type="Proteomes" id="UP000031012"/>
    </source>
</evidence>
<dbReference type="PANTHER" id="PTHR33362:SF2">
    <property type="entry name" value="TRAP TRANSPORTER LARGE PERMEASE PROTEIN"/>
    <property type="match status" value="1"/>
</dbReference>
<protein>
    <submittedName>
        <fullName evidence="10">Membrane protein</fullName>
    </submittedName>
</protein>
<proteinExistence type="predicted"/>
<feature type="transmembrane region" description="Helical" evidence="8">
    <location>
        <begin position="195"/>
        <end position="214"/>
    </location>
</feature>
<feature type="transmembrane region" description="Helical" evidence="8">
    <location>
        <begin position="468"/>
        <end position="485"/>
    </location>
</feature>
<evidence type="ECO:0000256" key="6">
    <source>
        <dbReference type="ARBA" id="ARBA00023136"/>
    </source>
</evidence>
<comment type="function">
    <text evidence="7">Part of the tripartite ATP-independent periplasmic (TRAP) transport system.</text>
</comment>
<evidence type="ECO:0000256" key="8">
    <source>
        <dbReference type="SAM" id="Phobius"/>
    </source>
</evidence>
<dbReference type="PANTHER" id="PTHR33362">
    <property type="entry name" value="SIALIC ACID TRAP TRANSPORTER PERMEASE PROTEIN SIAT-RELATED"/>
    <property type="match status" value="1"/>
</dbReference>
<feature type="transmembrane region" description="Helical" evidence="8">
    <location>
        <begin position="21"/>
        <end position="43"/>
    </location>
</feature>
<evidence type="ECO:0000256" key="4">
    <source>
        <dbReference type="ARBA" id="ARBA00022692"/>
    </source>
</evidence>
<dbReference type="Pfam" id="PF06808">
    <property type="entry name" value="DctM"/>
    <property type="match status" value="1"/>
</dbReference>
<keyword evidence="6 8" id="KW-0472">Membrane</keyword>
<comment type="caution">
    <text evidence="10">The sequence shown here is derived from an EMBL/GenBank/DDBJ whole genome shotgun (WGS) entry which is preliminary data.</text>
</comment>
<keyword evidence="2" id="KW-1003">Cell membrane</keyword>
<feature type="transmembrane region" description="Helical" evidence="8">
    <location>
        <begin position="303"/>
        <end position="327"/>
    </location>
</feature>
<gene>
    <name evidence="10" type="ORF">DH17_08930</name>
</gene>
<sequence length="731" mass="81229">MQEYQEKRSGLGLLGYIWNEWISTFVILTLLLMTLIIGTGEMIHGQLLRIGERLYGDPAIGMQYSFLRAEPEKPTCDRHPNIDAQVKEQMKANASDDFSSFFGAASESDVRASLLAAQQQCDEKYQAYDKTIKYIEANPGVRTYRTIETGFFGIFKFGTENRAILLIFMVLISAITASLKFHHIGLRNPATKIDYKVYSIFMVVANALLSFSVISQYRSVINSGVTPTYETVTIYWIWMILFVVLTLISLYQLFVSPPPKREGGNIGLALLSVPLYAYMALITGIVFTFFMDYPMGQGIYLGLLVEFSGIFLNLALFIWAGMLLTQTRVMDLFLNVLRPWNLAPETLTWLILIAAAVPTAYTGASGIFVIAAGAIIYKEVWNAGARRQYALAVSAMSGSLGVVVRPCLLVVLIAMLDSRHVTSDELFGHGVYVFWLTAFIFLGVSLLLAEEKFRVNSPKVAIPGMMRAFVPVIPYILITVVVLAIYKYALDTGMNEFTAPVILPLVLIAMILYDKLVATKEAPAINIHEAIVREHEQKSPFLQSHDPHSSQFRLGFGGALRFATSETVGHIGALIILMALSASVGGLIERSEVVELLPTHLGSIYISLACIALLLAIIGMCTDPFGAVILVAATIAPVAYENGIHPIHFWMIVLVAFEFGYVTPPVALNHLLTRLSVGDDEVNAADAEAKQKYTSFYFRYERWLLPIIVLFSSLVLVTYVPYVFKLFGWYK</sequence>
<feature type="transmembrane region" description="Helical" evidence="8">
    <location>
        <begin position="703"/>
        <end position="724"/>
    </location>
</feature>
<feature type="transmembrane region" description="Helical" evidence="8">
    <location>
        <begin position="235"/>
        <end position="254"/>
    </location>
</feature>
<evidence type="ECO:0000256" key="2">
    <source>
        <dbReference type="ARBA" id="ARBA00022475"/>
    </source>
</evidence>
<feature type="transmembrane region" description="Helical" evidence="8">
    <location>
        <begin position="163"/>
        <end position="183"/>
    </location>
</feature>
<accession>A0A0B2UFW6</accession>
<dbReference type="EMBL" id="JHQK01000003">
    <property type="protein sequence ID" value="KHN67855.1"/>
    <property type="molecule type" value="Genomic_DNA"/>
</dbReference>
<keyword evidence="3 7" id="KW-0997">Cell inner membrane</keyword>
<evidence type="ECO:0000256" key="3">
    <source>
        <dbReference type="ARBA" id="ARBA00022519"/>
    </source>
</evidence>
<feature type="transmembrane region" description="Helical" evidence="8">
    <location>
        <begin position="625"/>
        <end position="641"/>
    </location>
</feature>
<organism evidence="10 11">
    <name type="scientific">Acinetobacter oleivorans</name>
    <dbReference type="NCBI Taxonomy" id="1148157"/>
    <lineage>
        <taxon>Bacteria</taxon>
        <taxon>Pseudomonadati</taxon>
        <taxon>Pseudomonadota</taxon>
        <taxon>Gammaproteobacteria</taxon>
        <taxon>Moraxellales</taxon>
        <taxon>Moraxellaceae</taxon>
        <taxon>Acinetobacter</taxon>
    </lineage>
</organism>